<dbReference type="PANTHER" id="PTHR37507:SF2">
    <property type="entry name" value="SPORULATION PROTEIN YDCC"/>
    <property type="match status" value="1"/>
</dbReference>
<dbReference type="Proteomes" id="UP000595001">
    <property type="component" value="Chromosome"/>
</dbReference>
<name>A0A7T3KVZ5_9EURY</name>
<proteinExistence type="predicted"/>
<dbReference type="RefSeq" id="WP_198062646.1">
    <property type="nucleotide sequence ID" value="NZ_CP065856.1"/>
</dbReference>
<dbReference type="AlphaFoldDB" id="A0A7T3KVZ5"/>
<keyword evidence="2" id="KW-1185">Reference proteome</keyword>
<keyword evidence="1" id="KW-0449">Lipoprotein</keyword>
<accession>A0A7T3KVZ5</accession>
<dbReference type="InterPro" id="IPR029046">
    <property type="entry name" value="LolA/LolB/LppX"/>
</dbReference>
<reference evidence="1 2" key="1">
    <citation type="submission" date="2020-12" db="EMBL/GenBank/DDBJ databases">
        <title>Halosimplex halophilum sp. nov. and Halosimplex salinum sp. nov., two new members of the genus Halosimplex.</title>
        <authorList>
            <person name="Cui H.L."/>
        </authorList>
    </citation>
    <scope>NUCLEOTIDE SEQUENCE [LARGE SCALE GENOMIC DNA]</scope>
    <source>
        <strain evidence="1 2">YGH94</strain>
    </source>
</reference>
<sequence length="396" mass="42512">MRTPSISERSVHRLALLAVVALAAVSAGCAVTGGGDGLPDGAAVEQRLESLDALEATVVYDLNGSSDVNASRSHTIARLDTGESRSRVVSGSDETLTVSNGSRTWLYNRSANRVRILDLNTSAESRNSSFESYVTVFERLRASATDESTPAEISQLPVVPAAGGGGSSPVAGSLSFYGNVSLTYNGTETVAGRETYAVTIEPLRNDSAIGTVELWFDTEWYYPIRSTTSVSVGDDRTVVTTTYRNVTFNPDVPPGTFEFDPPANATVVESTYESRSFESRESLAAATDIEVPDPNVPARYRFESGSLTTYRGNETVSIRYTNGSAMLLVSKEPDAIPPTPANESGERVDIAGREGRISEVLDERLLTWRCEGVTYRVVGPASRETLVEIAVSMTCE</sequence>
<evidence type="ECO:0000313" key="2">
    <source>
        <dbReference type="Proteomes" id="UP000595001"/>
    </source>
</evidence>
<dbReference type="InterPro" id="IPR052944">
    <property type="entry name" value="Sporulation_related"/>
</dbReference>
<gene>
    <name evidence="1" type="ORF">I7X12_04350</name>
</gene>
<dbReference type="OrthoDB" id="137725at2157"/>
<dbReference type="SUPFAM" id="SSF89392">
    <property type="entry name" value="Prokaryotic lipoproteins and lipoprotein localization factors"/>
    <property type="match status" value="1"/>
</dbReference>
<dbReference type="PANTHER" id="PTHR37507">
    <property type="entry name" value="SPORULATION PROTEIN YDCC"/>
    <property type="match status" value="1"/>
</dbReference>
<dbReference type="KEGG" id="hlt:I7X12_04350"/>
<dbReference type="EMBL" id="CP065856">
    <property type="protein sequence ID" value="QPV63869.1"/>
    <property type="molecule type" value="Genomic_DNA"/>
</dbReference>
<dbReference type="GeneID" id="60587697"/>
<protein>
    <submittedName>
        <fullName evidence="1">Outer membrane lipoprotein carrier protein LolA</fullName>
    </submittedName>
</protein>
<dbReference type="PROSITE" id="PS51257">
    <property type="entry name" value="PROKAR_LIPOPROTEIN"/>
    <property type="match status" value="1"/>
</dbReference>
<organism evidence="1 2">
    <name type="scientific">Halosimplex litoreum</name>
    <dbReference type="NCBI Taxonomy" id="1198301"/>
    <lineage>
        <taxon>Archaea</taxon>
        <taxon>Methanobacteriati</taxon>
        <taxon>Methanobacteriota</taxon>
        <taxon>Stenosarchaea group</taxon>
        <taxon>Halobacteria</taxon>
        <taxon>Halobacteriales</taxon>
        <taxon>Haloarculaceae</taxon>
        <taxon>Halosimplex</taxon>
    </lineage>
</organism>
<evidence type="ECO:0000313" key="1">
    <source>
        <dbReference type="EMBL" id="QPV63869.1"/>
    </source>
</evidence>
<dbReference type="Gene3D" id="2.50.20.10">
    <property type="entry name" value="Lipoprotein localisation LolA/LolB/LppX"/>
    <property type="match status" value="1"/>
</dbReference>